<dbReference type="SUPFAM" id="SSF57302">
    <property type="entry name" value="Snake toxin-like"/>
    <property type="match status" value="2"/>
</dbReference>
<feature type="chain" id="PRO_5025511863" description="UPAR/Ly6 domain-containing protein" evidence="8">
    <location>
        <begin position="19"/>
        <end position="198"/>
    </location>
</feature>
<dbReference type="GO" id="GO:0098552">
    <property type="term" value="C:side of membrane"/>
    <property type="evidence" value="ECO:0007669"/>
    <property type="project" value="UniProtKB-KW"/>
</dbReference>
<keyword evidence="11" id="KW-1185">Reference proteome</keyword>
<comment type="subcellular location">
    <subcellularLocation>
        <location evidence="1">Cell membrane</location>
    </subcellularLocation>
    <subcellularLocation>
        <location evidence="2">Secreted</location>
    </subcellularLocation>
</comment>
<accession>A0A673AYP3</accession>
<evidence type="ECO:0000313" key="10">
    <source>
        <dbReference type="Ensembl" id="ENSSORP00005033423.1"/>
    </source>
</evidence>
<evidence type="ECO:0000259" key="9">
    <source>
        <dbReference type="SMART" id="SM00134"/>
    </source>
</evidence>
<dbReference type="InterPro" id="IPR016054">
    <property type="entry name" value="LY6_UPA_recep-like"/>
</dbReference>
<dbReference type="InParanoid" id="A0A673AYP3"/>
<dbReference type="SMART" id="SM00134">
    <property type="entry name" value="LU"/>
    <property type="match status" value="2"/>
</dbReference>
<dbReference type="PANTHER" id="PTHR20914:SF9">
    <property type="entry name" value="COILED, ISOFORM A"/>
    <property type="match status" value="1"/>
</dbReference>
<feature type="signal peptide" evidence="8">
    <location>
        <begin position="1"/>
        <end position="18"/>
    </location>
</feature>
<evidence type="ECO:0000256" key="1">
    <source>
        <dbReference type="ARBA" id="ARBA00004236"/>
    </source>
</evidence>
<dbReference type="InterPro" id="IPR035076">
    <property type="entry name" value="Toxin/TOLIP"/>
</dbReference>
<dbReference type="InterPro" id="IPR050918">
    <property type="entry name" value="CNF-like_PLA2_Inhibitor"/>
</dbReference>
<evidence type="ECO:0000256" key="5">
    <source>
        <dbReference type="ARBA" id="ARBA00022729"/>
    </source>
</evidence>
<dbReference type="PANTHER" id="PTHR20914">
    <property type="entry name" value="LY6/PLAUR DOMAIN-CONTAINING PROTEIN 8"/>
    <property type="match status" value="1"/>
</dbReference>
<feature type="domain" description="UPAR/Ly6" evidence="9">
    <location>
        <begin position="19"/>
        <end position="100"/>
    </location>
</feature>
<keyword evidence="4" id="KW-0964">Secreted</keyword>
<evidence type="ECO:0000256" key="7">
    <source>
        <dbReference type="ARBA" id="ARBA00023180"/>
    </source>
</evidence>
<dbReference type="Pfam" id="PF00021">
    <property type="entry name" value="UPAR_LY6"/>
    <property type="match status" value="1"/>
</dbReference>
<dbReference type="Gene3D" id="2.10.60.10">
    <property type="entry name" value="CD59"/>
    <property type="match status" value="2"/>
</dbReference>
<evidence type="ECO:0000256" key="6">
    <source>
        <dbReference type="ARBA" id="ARBA00023136"/>
    </source>
</evidence>
<gene>
    <name evidence="10" type="primary">LOC115434834</name>
</gene>
<evidence type="ECO:0000256" key="3">
    <source>
        <dbReference type="ARBA" id="ARBA00022475"/>
    </source>
</evidence>
<dbReference type="Pfam" id="PF00087">
    <property type="entry name" value="Toxin_TOLIP"/>
    <property type="match status" value="1"/>
</dbReference>
<dbReference type="InterPro" id="IPR045860">
    <property type="entry name" value="Snake_toxin-like_sf"/>
</dbReference>
<feature type="domain" description="UPAR/Ly6" evidence="9">
    <location>
        <begin position="104"/>
        <end position="187"/>
    </location>
</feature>
<reference evidence="10" key="2">
    <citation type="submission" date="2025-08" db="UniProtKB">
        <authorList>
            <consortium name="Ensembl"/>
        </authorList>
    </citation>
    <scope>IDENTIFICATION</scope>
</reference>
<keyword evidence="5 8" id="KW-0732">Signal</keyword>
<dbReference type="AlphaFoldDB" id="A0A673AYP3"/>
<proteinExistence type="predicted"/>
<dbReference type="GO" id="GO:0005886">
    <property type="term" value="C:plasma membrane"/>
    <property type="evidence" value="ECO:0007669"/>
    <property type="project" value="UniProtKB-SubCell"/>
</dbReference>
<reference evidence="10" key="1">
    <citation type="submission" date="2019-06" db="EMBL/GenBank/DDBJ databases">
        <authorList>
            <consortium name="Wellcome Sanger Institute Data Sharing"/>
        </authorList>
    </citation>
    <scope>NUCLEOTIDE SEQUENCE [LARGE SCALE GENOMIC DNA]</scope>
</reference>
<dbReference type="Ensembl" id="ENSSORT00005034330.1">
    <property type="protein sequence ID" value="ENSSORP00005033423.1"/>
    <property type="gene ID" value="ENSSORG00005015826.1"/>
</dbReference>
<organism evidence="10 11">
    <name type="scientific">Sphaeramia orbicularis</name>
    <name type="common">orbiculate cardinalfish</name>
    <dbReference type="NCBI Taxonomy" id="375764"/>
    <lineage>
        <taxon>Eukaryota</taxon>
        <taxon>Metazoa</taxon>
        <taxon>Chordata</taxon>
        <taxon>Craniata</taxon>
        <taxon>Vertebrata</taxon>
        <taxon>Euteleostomi</taxon>
        <taxon>Actinopterygii</taxon>
        <taxon>Neopterygii</taxon>
        <taxon>Teleostei</taxon>
        <taxon>Neoteleostei</taxon>
        <taxon>Acanthomorphata</taxon>
        <taxon>Gobiaria</taxon>
        <taxon>Kurtiformes</taxon>
        <taxon>Apogonoidei</taxon>
        <taxon>Apogonidae</taxon>
        <taxon>Apogoninae</taxon>
        <taxon>Sphaeramia</taxon>
    </lineage>
</organism>
<dbReference type="FunCoup" id="A0A673AYP3">
    <property type="interactions" value="616"/>
</dbReference>
<reference evidence="10" key="3">
    <citation type="submission" date="2025-09" db="UniProtKB">
        <authorList>
            <consortium name="Ensembl"/>
        </authorList>
    </citation>
    <scope>IDENTIFICATION</scope>
</reference>
<keyword evidence="7" id="KW-0325">Glycoprotein</keyword>
<keyword evidence="3" id="KW-1003">Cell membrane</keyword>
<evidence type="ECO:0000256" key="8">
    <source>
        <dbReference type="SAM" id="SignalP"/>
    </source>
</evidence>
<dbReference type="GO" id="GO:0005576">
    <property type="term" value="C:extracellular region"/>
    <property type="evidence" value="ECO:0007669"/>
    <property type="project" value="UniProtKB-SubCell"/>
</dbReference>
<evidence type="ECO:0000256" key="2">
    <source>
        <dbReference type="ARBA" id="ARBA00004613"/>
    </source>
</evidence>
<sequence length="198" mass="21346">MHLFLLFSWIVLFPRAYTLKCNECITDITGKCNTYEQCPSETDQCTVVTGGVSLKSCASAHLCINGSLNTGRTRQVITSKCCNTDLCNDQLPPEPVAPRPNGKKCFTCDKFGDCIWNLDCVDNEDYCFSAAVDSAGQEMTRKGCTTTDLCLKAGKTELLENIAVEVSCCQGDYCNGAGSTGGSLLFLVVTVVSMVIPS</sequence>
<evidence type="ECO:0000313" key="11">
    <source>
        <dbReference type="Proteomes" id="UP000472271"/>
    </source>
</evidence>
<evidence type="ECO:0000256" key="4">
    <source>
        <dbReference type="ARBA" id="ARBA00022525"/>
    </source>
</evidence>
<protein>
    <recommendedName>
        <fullName evidence="9">UPAR/Ly6 domain-containing protein</fullName>
    </recommendedName>
</protein>
<dbReference type="Proteomes" id="UP000472271">
    <property type="component" value="Chromosome 16"/>
</dbReference>
<name>A0A673AYP3_9TELE</name>
<keyword evidence="6" id="KW-0472">Membrane</keyword>